<dbReference type="SMART" id="SM00369">
    <property type="entry name" value="LRR_TYP"/>
    <property type="match status" value="6"/>
</dbReference>
<protein>
    <recommendedName>
        <fullName evidence="15">TIR domain-containing protein</fullName>
    </recommendedName>
</protein>
<dbReference type="PROSITE" id="PS50104">
    <property type="entry name" value="TIR"/>
    <property type="match status" value="1"/>
</dbReference>
<dbReference type="InterPro" id="IPR035897">
    <property type="entry name" value="Toll_tir_struct_dom_sf"/>
</dbReference>
<reference evidence="16" key="2">
    <citation type="journal article" date="2021" name="Genome Biol. Evol.">
        <title>Developing a high-quality reference genome for a parasitic bivalve with doubly uniparental inheritance (Bivalvia: Unionida).</title>
        <authorList>
            <person name="Smith C.H."/>
        </authorList>
    </citation>
    <scope>NUCLEOTIDE SEQUENCE</scope>
    <source>
        <strain evidence="16">CHS0354</strain>
        <tissue evidence="16">Mantle</tissue>
    </source>
</reference>
<dbReference type="Pfam" id="PF13306">
    <property type="entry name" value="LRR_5"/>
    <property type="match status" value="1"/>
</dbReference>
<dbReference type="SUPFAM" id="SSF52058">
    <property type="entry name" value="L domain-like"/>
    <property type="match status" value="2"/>
</dbReference>
<reference evidence="16" key="1">
    <citation type="journal article" date="2021" name="Genome Biol. Evol.">
        <title>A High-Quality Reference Genome for a Parasitic Bivalve with Doubly Uniparental Inheritance (Bivalvia: Unionida).</title>
        <authorList>
            <person name="Smith C.H."/>
        </authorList>
    </citation>
    <scope>NUCLEOTIDE SEQUENCE</scope>
    <source>
        <strain evidence="16">CHS0354</strain>
    </source>
</reference>
<dbReference type="FunFam" id="3.40.50.10140:FF:000001">
    <property type="entry name" value="Toll-like receptor 2"/>
    <property type="match status" value="1"/>
</dbReference>
<gene>
    <name evidence="16" type="ORF">CHS0354_021701</name>
</gene>
<evidence type="ECO:0000256" key="12">
    <source>
        <dbReference type="ARBA" id="ARBA00023180"/>
    </source>
</evidence>
<keyword evidence="6 14" id="KW-0732">Signal</keyword>
<evidence type="ECO:0000256" key="10">
    <source>
        <dbReference type="ARBA" id="ARBA00023136"/>
    </source>
</evidence>
<keyword evidence="7" id="KW-0677">Repeat</keyword>
<dbReference type="InterPro" id="IPR026906">
    <property type="entry name" value="LRR_5"/>
</dbReference>
<keyword evidence="17" id="KW-1185">Reference proteome</keyword>
<evidence type="ECO:0000256" key="2">
    <source>
        <dbReference type="ARBA" id="ARBA00009634"/>
    </source>
</evidence>
<evidence type="ECO:0000259" key="15">
    <source>
        <dbReference type="PROSITE" id="PS50104"/>
    </source>
</evidence>
<evidence type="ECO:0000256" key="7">
    <source>
        <dbReference type="ARBA" id="ARBA00022737"/>
    </source>
</evidence>
<feature type="signal peptide" evidence="14">
    <location>
        <begin position="1"/>
        <end position="17"/>
    </location>
</feature>
<dbReference type="SUPFAM" id="SSF52200">
    <property type="entry name" value="Toll/Interleukin receptor TIR domain"/>
    <property type="match status" value="1"/>
</dbReference>
<reference evidence="16" key="3">
    <citation type="submission" date="2023-05" db="EMBL/GenBank/DDBJ databases">
        <authorList>
            <person name="Smith C.H."/>
        </authorList>
    </citation>
    <scope>NUCLEOTIDE SEQUENCE</scope>
    <source>
        <strain evidence="16">CHS0354</strain>
        <tissue evidence="16">Mantle</tissue>
    </source>
</reference>
<evidence type="ECO:0000256" key="1">
    <source>
        <dbReference type="ARBA" id="ARBA00004479"/>
    </source>
</evidence>
<evidence type="ECO:0000256" key="9">
    <source>
        <dbReference type="ARBA" id="ARBA00022989"/>
    </source>
</evidence>
<dbReference type="GO" id="GO:0002224">
    <property type="term" value="P:toll-like receptor signaling pathway"/>
    <property type="evidence" value="ECO:0007669"/>
    <property type="project" value="InterPro"/>
</dbReference>
<feature type="chain" id="PRO_5042053871" description="TIR domain-containing protein" evidence="14">
    <location>
        <begin position="18"/>
        <end position="870"/>
    </location>
</feature>
<dbReference type="PIRSF" id="PIRSF037595">
    <property type="entry name" value="Toll-like_receptor"/>
    <property type="match status" value="1"/>
</dbReference>
<organism evidence="16 17">
    <name type="scientific">Potamilus streckersoni</name>
    <dbReference type="NCBI Taxonomy" id="2493646"/>
    <lineage>
        <taxon>Eukaryota</taxon>
        <taxon>Metazoa</taxon>
        <taxon>Spiralia</taxon>
        <taxon>Lophotrochozoa</taxon>
        <taxon>Mollusca</taxon>
        <taxon>Bivalvia</taxon>
        <taxon>Autobranchia</taxon>
        <taxon>Heteroconchia</taxon>
        <taxon>Palaeoheterodonta</taxon>
        <taxon>Unionida</taxon>
        <taxon>Unionoidea</taxon>
        <taxon>Unionidae</taxon>
        <taxon>Ambleminae</taxon>
        <taxon>Lampsilini</taxon>
        <taxon>Potamilus</taxon>
    </lineage>
</organism>
<keyword evidence="3" id="KW-0399">Innate immunity</keyword>
<dbReference type="PROSITE" id="PS51450">
    <property type="entry name" value="LRR"/>
    <property type="match status" value="1"/>
</dbReference>
<sequence length="870" mass="100060">MDLYHLLCILILCLSRADVKEYPDACDVCKCTLGSFHQWHVDCSNKGLNSSMVPTVYPNLTISLILSHNPIGALSNSPFSELHSLKILNISYANLLRVEKEAFDGLYNLEILDISHNLLVISNRSVAVWLVRDLTSLKVLKVEHNVKDTKRTDISYPDEAMGQIKSLQTLYMDGLINSTFGPGFRNLANLTTIIFSGEENCGYCGLKTISSEMFKNVPYIKELIIRECGVEHIEEQAFSPLTHLHLLDLSGNKKLGIERAALAFLGLKNTSIRVLKLNNIYPDFSIGVRIKKKYIEMLRNTSITEMEFSGNKVEIVDGETFEVMPVNITKLNVSRNRFLMGDYLLHACLLKNLTILDGSYQFFSTLNTVNFKKRSITSLEDTSKLTMMYWLNLTIQIPENLKVANFSHSNLAFPILTFRVRKNNLDYLDASYSMLYNWTGPVLGFDKLTYLDLSNNHCSELSFTFFHYFPRLITLLVSNNLLGIVIARDQGGRIFQYLKSLQHLDLSNNRITVLDKNIFQGLASINILNISHNLLDTFIVNIGHMKHLKELDLSQNMLQVVRYTVRIALEDIASVTTEKVYVNISHNQLSCTCSTYNFMIWVRDTKTNVVGMSSCMLANGTKVVSNYTNDLLRYIKSLEKECMSKIGLIFGTTVSISLAIVIVVVGIVYRYRWKLRYLYYMAMNRYKGYHPIGNFDTDNDFVYDAFVSFADEDREFVRDFMLKELEHKRGMRLCVSFRDFIPGREIAYNIIEAIHNSRKTVMILTENFLLSKWCLYEFQMAYQESIHSGRDAFIVILYEDIPIERIYRVINMRDVFQSNSYIEYPRISRLDGNEQALDMFWDRCTQAIKGNGYCNNTQSLGDFHMTRTSF</sequence>
<dbReference type="Gene3D" id="3.80.10.10">
    <property type="entry name" value="Ribonuclease Inhibitor"/>
    <property type="match status" value="3"/>
</dbReference>
<evidence type="ECO:0000256" key="5">
    <source>
        <dbReference type="ARBA" id="ARBA00022692"/>
    </source>
</evidence>
<dbReference type="PANTHER" id="PTHR24365">
    <property type="entry name" value="TOLL-LIKE RECEPTOR"/>
    <property type="match status" value="1"/>
</dbReference>
<evidence type="ECO:0000256" key="13">
    <source>
        <dbReference type="SAM" id="Phobius"/>
    </source>
</evidence>
<dbReference type="EMBL" id="JAEAOA010001325">
    <property type="protein sequence ID" value="KAK3612025.1"/>
    <property type="molecule type" value="Genomic_DNA"/>
</dbReference>
<comment type="similarity">
    <text evidence="2">Belongs to the Toll-like receptor family.</text>
</comment>
<evidence type="ECO:0000256" key="6">
    <source>
        <dbReference type="ARBA" id="ARBA00022729"/>
    </source>
</evidence>
<dbReference type="GO" id="GO:0045087">
    <property type="term" value="P:innate immune response"/>
    <property type="evidence" value="ECO:0007669"/>
    <property type="project" value="UniProtKB-KW"/>
</dbReference>
<keyword evidence="10 13" id="KW-0472">Membrane</keyword>
<dbReference type="GO" id="GO:0004888">
    <property type="term" value="F:transmembrane signaling receptor activity"/>
    <property type="evidence" value="ECO:0007669"/>
    <property type="project" value="InterPro"/>
</dbReference>
<evidence type="ECO:0000256" key="14">
    <source>
        <dbReference type="SAM" id="SignalP"/>
    </source>
</evidence>
<dbReference type="GO" id="GO:0005886">
    <property type="term" value="C:plasma membrane"/>
    <property type="evidence" value="ECO:0007669"/>
    <property type="project" value="TreeGrafter"/>
</dbReference>
<dbReference type="InterPro" id="IPR003591">
    <property type="entry name" value="Leu-rich_rpt_typical-subtyp"/>
</dbReference>
<evidence type="ECO:0000313" key="17">
    <source>
        <dbReference type="Proteomes" id="UP001195483"/>
    </source>
</evidence>
<comment type="caution">
    <text evidence="16">The sequence shown here is derived from an EMBL/GenBank/DDBJ whole genome shotgun (WGS) entry which is preliminary data.</text>
</comment>
<dbReference type="AlphaFoldDB" id="A0AAE0TLC6"/>
<name>A0AAE0TLC6_9BIVA</name>
<dbReference type="Pfam" id="PF01582">
    <property type="entry name" value="TIR"/>
    <property type="match status" value="1"/>
</dbReference>
<dbReference type="InterPro" id="IPR017241">
    <property type="entry name" value="Toll-like_receptor"/>
</dbReference>
<feature type="domain" description="TIR" evidence="15">
    <location>
        <begin position="701"/>
        <end position="848"/>
    </location>
</feature>
<evidence type="ECO:0000256" key="8">
    <source>
        <dbReference type="ARBA" id="ARBA00022859"/>
    </source>
</evidence>
<keyword evidence="9 13" id="KW-1133">Transmembrane helix</keyword>
<dbReference type="Gene3D" id="3.40.50.10140">
    <property type="entry name" value="Toll/interleukin-1 receptor homology (TIR) domain"/>
    <property type="match status" value="1"/>
</dbReference>
<dbReference type="SMART" id="SM00255">
    <property type="entry name" value="TIR"/>
    <property type="match status" value="1"/>
</dbReference>
<comment type="subcellular location">
    <subcellularLocation>
        <location evidence="1">Membrane</location>
        <topology evidence="1">Single-pass type I membrane protein</topology>
    </subcellularLocation>
</comment>
<feature type="transmembrane region" description="Helical" evidence="13">
    <location>
        <begin position="646"/>
        <end position="669"/>
    </location>
</feature>
<dbReference type="SMART" id="SM00365">
    <property type="entry name" value="LRR_SD22"/>
    <property type="match status" value="3"/>
</dbReference>
<evidence type="ECO:0000256" key="4">
    <source>
        <dbReference type="ARBA" id="ARBA00022614"/>
    </source>
</evidence>
<dbReference type="PANTHER" id="PTHR24365:SF541">
    <property type="entry name" value="PROTEIN TOLL-RELATED"/>
    <property type="match status" value="1"/>
</dbReference>
<dbReference type="InterPro" id="IPR001611">
    <property type="entry name" value="Leu-rich_rpt"/>
</dbReference>
<keyword evidence="8" id="KW-0391">Immunity</keyword>
<accession>A0AAE0TLC6</accession>
<keyword evidence="4" id="KW-0433">Leucine-rich repeat</keyword>
<dbReference type="PRINTS" id="PR01537">
    <property type="entry name" value="INTRLKN1R1F"/>
</dbReference>
<dbReference type="InterPro" id="IPR000157">
    <property type="entry name" value="TIR_dom"/>
</dbReference>
<dbReference type="Pfam" id="PF13855">
    <property type="entry name" value="LRR_8"/>
    <property type="match status" value="2"/>
</dbReference>
<evidence type="ECO:0000256" key="3">
    <source>
        <dbReference type="ARBA" id="ARBA00022588"/>
    </source>
</evidence>
<dbReference type="Pfam" id="PF00560">
    <property type="entry name" value="LRR_1"/>
    <property type="match status" value="1"/>
</dbReference>
<proteinExistence type="inferred from homology"/>
<dbReference type="PRINTS" id="PR00019">
    <property type="entry name" value="LEURICHRPT"/>
</dbReference>
<evidence type="ECO:0000313" key="16">
    <source>
        <dbReference type="EMBL" id="KAK3612025.1"/>
    </source>
</evidence>
<evidence type="ECO:0000256" key="11">
    <source>
        <dbReference type="ARBA" id="ARBA00023170"/>
    </source>
</evidence>
<keyword evidence="12" id="KW-0325">Glycoprotein</keyword>
<keyword evidence="11" id="KW-0675">Receptor</keyword>
<keyword evidence="5 13" id="KW-0812">Transmembrane</keyword>
<dbReference type="InterPro" id="IPR032675">
    <property type="entry name" value="LRR_dom_sf"/>
</dbReference>
<dbReference type="Proteomes" id="UP001195483">
    <property type="component" value="Unassembled WGS sequence"/>
</dbReference>